<dbReference type="Proteomes" id="UP001152622">
    <property type="component" value="Chromosome 4"/>
</dbReference>
<gene>
    <name evidence="2" type="ORF">SKAU_G00147250</name>
</gene>
<feature type="compositionally biased region" description="Basic and acidic residues" evidence="1">
    <location>
        <begin position="124"/>
        <end position="134"/>
    </location>
</feature>
<sequence>MLPFFWPGPWLRRSLFGSPGTRPFQRAPHQRCPRRGAATLSLPLATGRGYKVLHMREPGPRWSCQTLPVFRFLFASPATGRVRTCSVEPTRAKKNTSTPADGGGNVNGNGGGIPGKELNNEESDATRSKREIGRRAPQAAPLGGAF</sequence>
<proteinExistence type="predicted"/>
<organism evidence="2 3">
    <name type="scientific">Synaphobranchus kaupii</name>
    <name type="common">Kaup's arrowtooth eel</name>
    <dbReference type="NCBI Taxonomy" id="118154"/>
    <lineage>
        <taxon>Eukaryota</taxon>
        <taxon>Metazoa</taxon>
        <taxon>Chordata</taxon>
        <taxon>Craniata</taxon>
        <taxon>Vertebrata</taxon>
        <taxon>Euteleostomi</taxon>
        <taxon>Actinopterygii</taxon>
        <taxon>Neopterygii</taxon>
        <taxon>Teleostei</taxon>
        <taxon>Anguilliformes</taxon>
        <taxon>Synaphobranchidae</taxon>
        <taxon>Synaphobranchus</taxon>
    </lineage>
</organism>
<accession>A0A9Q1FTS9</accession>
<keyword evidence="3" id="KW-1185">Reference proteome</keyword>
<feature type="compositionally biased region" description="Gly residues" evidence="1">
    <location>
        <begin position="101"/>
        <end position="114"/>
    </location>
</feature>
<dbReference type="AlphaFoldDB" id="A0A9Q1FTS9"/>
<feature type="region of interest" description="Disordered" evidence="1">
    <location>
        <begin position="87"/>
        <end position="146"/>
    </location>
</feature>
<name>A0A9Q1FTS9_SYNKA</name>
<comment type="caution">
    <text evidence="2">The sequence shown here is derived from an EMBL/GenBank/DDBJ whole genome shotgun (WGS) entry which is preliminary data.</text>
</comment>
<evidence type="ECO:0000256" key="1">
    <source>
        <dbReference type="SAM" id="MobiDB-lite"/>
    </source>
</evidence>
<reference evidence="2" key="1">
    <citation type="journal article" date="2023" name="Science">
        <title>Genome structures resolve the early diversification of teleost fishes.</title>
        <authorList>
            <person name="Parey E."/>
            <person name="Louis A."/>
            <person name="Montfort J."/>
            <person name="Bouchez O."/>
            <person name="Roques C."/>
            <person name="Iampietro C."/>
            <person name="Lluch J."/>
            <person name="Castinel A."/>
            <person name="Donnadieu C."/>
            <person name="Desvignes T."/>
            <person name="Floi Bucao C."/>
            <person name="Jouanno E."/>
            <person name="Wen M."/>
            <person name="Mejri S."/>
            <person name="Dirks R."/>
            <person name="Jansen H."/>
            <person name="Henkel C."/>
            <person name="Chen W.J."/>
            <person name="Zahm M."/>
            <person name="Cabau C."/>
            <person name="Klopp C."/>
            <person name="Thompson A.W."/>
            <person name="Robinson-Rechavi M."/>
            <person name="Braasch I."/>
            <person name="Lecointre G."/>
            <person name="Bobe J."/>
            <person name="Postlethwait J.H."/>
            <person name="Berthelot C."/>
            <person name="Roest Crollius H."/>
            <person name="Guiguen Y."/>
        </authorList>
    </citation>
    <scope>NUCLEOTIDE SEQUENCE</scope>
    <source>
        <strain evidence="2">WJC10195</strain>
    </source>
</reference>
<dbReference type="EMBL" id="JAINUF010000004">
    <property type="protein sequence ID" value="KAJ8365894.1"/>
    <property type="molecule type" value="Genomic_DNA"/>
</dbReference>
<evidence type="ECO:0000313" key="3">
    <source>
        <dbReference type="Proteomes" id="UP001152622"/>
    </source>
</evidence>
<protein>
    <submittedName>
        <fullName evidence="2">Uncharacterized protein</fullName>
    </submittedName>
</protein>
<evidence type="ECO:0000313" key="2">
    <source>
        <dbReference type="EMBL" id="KAJ8365894.1"/>
    </source>
</evidence>